<proteinExistence type="predicted"/>
<keyword evidence="2" id="KW-1185">Reference proteome</keyword>
<accession>A0A6S6QPI9</accession>
<dbReference type="EMBL" id="AP023361">
    <property type="protein sequence ID" value="BCJ90909.1"/>
    <property type="molecule type" value="Genomic_DNA"/>
</dbReference>
<reference evidence="1 2" key="1">
    <citation type="submission" date="2020-08" db="EMBL/GenBank/DDBJ databases">
        <title>Genome sequence of Rhizobiales bacterium strain IZ6.</title>
        <authorList>
            <person name="Nakai R."/>
            <person name="Naganuma T."/>
        </authorList>
    </citation>
    <scope>NUCLEOTIDE SEQUENCE [LARGE SCALE GENOMIC DNA]</scope>
    <source>
        <strain evidence="1 2">IZ6</strain>
    </source>
</reference>
<organism evidence="1 2">
    <name type="scientific">Terrihabitans soli</name>
    <dbReference type="NCBI Taxonomy" id="708113"/>
    <lineage>
        <taxon>Bacteria</taxon>
        <taxon>Pseudomonadati</taxon>
        <taxon>Pseudomonadota</taxon>
        <taxon>Alphaproteobacteria</taxon>
        <taxon>Hyphomicrobiales</taxon>
        <taxon>Terrihabitans</taxon>
    </lineage>
</organism>
<dbReference type="AlphaFoldDB" id="A0A6S6QPI9"/>
<protein>
    <submittedName>
        <fullName evidence="1">Uncharacterized protein</fullName>
    </submittedName>
</protein>
<dbReference type="Proteomes" id="UP000515317">
    <property type="component" value="Chromosome"/>
</dbReference>
<name>A0A6S6QPI9_9HYPH</name>
<evidence type="ECO:0000313" key="1">
    <source>
        <dbReference type="EMBL" id="BCJ90909.1"/>
    </source>
</evidence>
<dbReference type="KEGG" id="tso:IZ6_16440"/>
<gene>
    <name evidence="1" type="ORF">IZ6_16440</name>
</gene>
<evidence type="ECO:0000313" key="2">
    <source>
        <dbReference type="Proteomes" id="UP000515317"/>
    </source>
</evidence>
<sequence>MPGNETVEGRDHAFRTRVRRFAGVDIELGLDAISPRPELVHSAPGGERLESRVLRFVHRRLTRS</sequence>